<evidence type="ECO:0000313" key="13">
    <source>
        <dbReference type="Proteomes" id="UP000249300"/>
    </source>
</evidence>
<feature type="transmembrane region" description="Helical" evidence="9">
    <location>
        <begin position="63"/>
        <end position="83"/>
    </location>
</feature>
<keyword evidence="7" id="KW-0406">Ion transport</keyword>
<dbReference type="InterPro" id="IPR036837">
    <property type="entry name" value="Cation_efflux_CTD_sf"/>
</dbReference>
<feature type="transmembrane region" description="Helical" evidence="9">
    <location>
        <begin position="164"/>
        <end position="183"/>
    </location>
</feature>
<dbReference type="PANTHER" id="PTHR11562:SF17">
    <property type="entry name" value="RE54080P-RELATED"/>
    <property type="match status" value="1"/>
</dbReference>
<keyword evidence="4 9" id="KW-0812">Transmembrane</keyword>
<keyword evidence="3" id="KW-0813">Transport</keyword>
<keyword evidence="8 9" id="KW-0472">Membrane</keyword>
<feature type="domain" description="Cation efflux protein transmembrane" evidence="10">
    <location>
        <begin position="63"/>
        <end position="253"/>
    </location>
</feature>
<dbReference type="Proteomes" id="UP000249300">
    <property type="component" value="Chromosome 1"/>
</dbReference>
<dbReference type="PANTHER" id="PTHR11562">
    <property type="entry name" value="CATION EFFLUX PROTEIN/ ZINC TRANSPORTER"/>
    <property type="match status" value="1"/>
</dbReference>
<dbReference type="SUPFAM" id="SSF161111">
    <property type="entry name" value="Cation efflux protein transmembrane domain-like"/>
    <property type="match status" value="1"/>
</dbReference>
<dbReference type="GO" id="GO:0005886">
    <property type="term" value="C:plasma membrane"/>
    <property type="evidence" value="ECO:0007669"/>
    <property type="project" value="TreeGrafter"/>
</dbReference>
<keyword evidence="13" id="KW-1185">Reference proteome</keyword>
<accession>A0A2X4PI94</accession>
<dbReference type="NCBIfam" id="TIGR01297">
    <property type="entry name" value="CDF"/>
    <property type="match status" value="1"/>
</dbReference>
<keyword evidence="6 9" id="KW-1133">Transmembrane helix</keyword>
<dbReference type="GO" id="GO:0005385">
    <property type="term" value="F:zinc ion transmembrane transporter activity"/>
    <property type="evidence" value="ECO:0007669"/>
    <property type="project" value="TreeGrafter"/>
</dbReference>
<keyword evidence="5" id="KW-0862">Zinc</keyword>
<name>A0A2X4PI94_9PORP</name>
<feature type="transmembrane region" description="Helical" evidence="9">
    <location>
        <begin position="204"/>
        <end position="222"/>
    </location>
</feature>
<dbReference type="Pfam" id="PF01545">
    <property type="entry name" value="Cation_efflux"/>
    <property type="match status" value="1"/>
</dbReference>
<feature type="domain" description="Cation efflux protein cytoplasmic" evidence="11">
    <location>
        <begin position="257"/>
        <end position="335"/>
    </location>
</feature>
<dbReference type="InterPro" id="IPR058533">
    <property type="entry name" value="Cation_efflux_TM"/>
</dbReference>
<comment type="similarity">
    <text evidence="2">Belongs to the cation diffusion facilitator (CDF) transporter (TC 2.A.4) family. SLC30A subfamily.</text>
</comment>
<evidence type="ECO:0000313" key="12">
    <source>
        <dbReference type="EMBL" id="SQH73674.1"/>
    </source>
</evidence>
<evidence type="ECO:0000259" key="11">
    <source>
        <dbReference type="Pfam" id="PF16916"/>
    </source>
</evidence>
<dbReference type="SUPFAM" id="SSF160240">
    <property type="entry name" value="Cation efflux protein cytoplasmic domain-like"/>
    <property type="match status" value="1"/>
</dbReference>
<dbReference type="InterPro" id="IPR027469">
    <property type="entry name" value="Cation_efflux_TMD_sf"/>
</dbReference>
<dbReference type="InterPro" id="IPR050681">
    <property type="entry name" value="CDF/SLC30A"/>
</dbReference>
<dbReference type="AlphaFoldDB" id="A0A2X4PI94"/>
<organism evidence="12 13">
    <name type="scientific">Porphyromonas crevioricanis</name>
    <dbReference type="NCBI Taxonomy" id="393921"/>
    <lineage>
        <taxon>Bacteria</taxon>
        <taxon>Pseudomonadati</taxon>
        <taxon>Bacteroidota</taxon>
        <taxon>Bacteroidia</taxon>
        <taxon>Bacteroidales</taxon>
        <taxon>Porphyromonadaceae</taxon>
        <taxon>Porphyromonas</taxon>
    </lineage>
</organism>
<evidence type="ECO:0000256" key="6">
    <source>
        <dbReference type="ARBA" id="ARBA00022989"/>
    </source>
</evidence>
<evidence type="ECO:0000256" key="4">
    <source>
        <dbReference type="ARBA" id="ARBA00022692"/>
    </source>
</evidence>
<dbReference type="InterPro" id="IPR002524">
    <property type="entry name" value="Cation_efflux"/>
</dbReference>
<evidence type="ECO:0000256" key="8">
    <source>
        <dbReference type="ARBA" id="ARBA00023136"/>
    </source>
</evidence>
<feature type="transmembrane region" description="Helical" evidence="9">
    <location>
        <begin position="128"/>
        <end position="152"/>
    </location>
</feature>
<comment type="subcellular location">
    <subcellularLocation>
        <location evidence="1">Membrane</location>
        <topology evidence="1">Multi-pass membrane protein</topology>
    </subcellularLocation>
</comment>
<evidence type="ECO:0000256" key="1">
    <source>
        <dbReference type="ARBA" id="ARBA00004141"/>
    </source>
</evidence>
<gene>
    <name evidence="12" type="primary">czcD</name>
    <name evidence="12" type="ORF">NCTC12858_01539</name>
</gene>
<reference evidence="12 13" key="1">
    <citation type="submission" date="2018-06" db="EMBL/GenBank/DDBJ databases">
        <authorList>
            <consortium name="Pathogen Informatics"/>
            <person name="Doyle S."/>
        </authorList>
    </citation>
    <scope>NUCLEOTIDE SEQUENCE [LARGE SCALE GENOMIC DNA]</scope>
    <source>
        <strain evidence="12 13">NCTC12858</strain>
    </source>
</reference>
<evidence type="ECO:0000256" key="5">
    <source>
        <dbReference type="ARBA" id="ARBA00022906"/>
    </source>
</evidence>
<dbReference type="InterPro" id="IPR027470">
    <property type="entry name" value="Cation_efflux_CTD"/>
</dbReference>
<proteinExistence type="inferred from homology"/>
<dbReference type="Gene3D" id="1.20.1510.10">
    <property type="entry name" value="Cation efflux protein transmembrane domain"/>
    <property type="match status" value="1"/>
</dbReference>
<dbReference type="EMBL" id="LS483447">
    <property type="protein sequence ID" value="SQH73674.1"/>
    <property type="molecule type" value="Genomic_DNA"/>
</dbReference>
<evidence type="ECO:0000256" key="2">
    <source>
        <dbReference type="ARBA" id="ARBA00008873"/>
    </source>
</evidence>
<dbReference type="KEGG" id="pcre:NCTC12858_01539"/>
<protein>
    <submittedName>
        <fullName evidence="12">Cadmium, cobalt and zinc/H(+)-K(+) antiporter</fullName>
    </submittedName>
</protein>
<keyword evidence="5" id="KW-0864">Zinc transport</keyword>
<evidence type="ECO:0000259" key="10">
    <source>
        <dbReference type="Pfam" id="PF01545"/>
    </source>
</evidence>
<evidence type="ECO:0000256" key="9">
    <source>
        <dbReference type="SAM" id="Phobius"/>
    </source>
</evidence>
<dbReference type="Pfam" id="PF16916">
    <property type="entry name" value="ZT_dimer"/>
    <property type="match status" value="1"/>
</dbReference>
<sequence length="346" mass="38783">MIDHHEHHEHSCCSEGHEQKHEHHEHSCCSAEHTHEHCESKHHHSHHHGHHHGHHHHHGEGNLLLAFVLNLLFAIIELIGGLWTNSVAILSDALHDFGDSISLGVAWRLQRLSEKKRTAYFTYGYKRFSLLGALLISVILLVGSFFVLHAAIERIITPTDHVNETGMLILAILGLVINGIAAIRLSKGESLNERAVMLHMLEDVLGWAAVLVVSIVMHFVYLPILDPLLSIAITIWILYNVYRNLRSTLRVLLQGSPEEVDMKALESELTGIDGVSSVHDLHAWTLDGERHVLTVHLVCSSQVSTSHVERESKLKESVRACCKHYGIDHATIEIDYPGHSCGLENC</sequence>
<evidence type="ECO:0000256" key="7">
    <source>
        <dbReference type="ARBA" id="ARBA00023065"/>
    </source>
</evidence>
<evidence type="ECO:0000256" key="3">
    <source>
        <dbReference type="ARBA" id="ARBA00022448"/>
    </source>
</evidence>
<feature type="transmembrane region" description="Helical" evidence="9">
    <location>
        <begin position="228"/>
        <end position="245"/>
    </location>
</feature>